<evidence type="ECO:0000313" key="3">
    <source>
        <dbReference type="Proteomes" id="UP000245207"/>
    </source>
</evidence>
<dbReference type="Pfam" id="PF14655">
    <property type="entry name" value="RAB3GAP2_N"/>
    <property type="match status" value="1"/>
</dbReference>
<accession>A0A2U1KFD2</accession>
<dbReference type="InterPro" id="IPR032839">
    <property type="entry name" value="RAB3GAP_N"/>
</dbReference>
<sequence>MKKLYIILVLEWSSNSNGSSGQGRLRVKIRPNLSPIEAEYVSALEWLVFDDIRVIAVGTSCGYFLVFSLSGDLIHKQLVYPGRILRLRVRGTNRDITEDTSSFEEVCVVIPGIIARFDGSDIQRVLLRWYQDTQNKFWNQSSSDRGQEESESSFAVIPYQVWNVSKYGSCVDAAITGIMPPPLLELQSSDRYFCAVTIGTDAVISAFRLSEDRSRSFVGAILSRVVPATFSTIASFSKLLWRSPEPIKKPEPKPQPFARDYVWPMIKISNNQINTHGSKTGISG</sequence>
<dbReference type="AlphaFoldDB" id="A0A2U1KFD2"/>
<dbReference type="PANTHER" id="PTHR12472:SF0">
    <property type="entry name" value="RAB3 GTPASE-ACTIVATING PROTEIN NON-CATALYTIC SUBUNIT"/>
    <property type="match status" value="1"/>
</dbReference>
<dbReference type="EMBL" id="PKPP01019928">
    <property type="protein sequence ID" value="PWA35494.1"/>
    <property type="molecule type" value="Genomic_DNA"/>
</dbReference>
<dbReference type="InterPro" id="IPR026059">
    <property type="entry name" value="Rab3GAP2"/>
</dbReference>
<proteinExistence type="predicted"/>
<feature type="domain" description="Rab3-GAP regulatory subunit N-terminal" evidence="1">
    <location>
        <begin position="5"/>
        <end position="255"/>
    </location>
</feature>
<keyword evidence="3" id="KW-1185">Reference proteome</keyword>
<dbReference type="Proteomes" id="UP000245207">
    <property type="component" value="Unassembled WGS sequence"/>
</dbReference>
<organism evidence="2 3">
    <name type="scientific">Artemisia annua</name>
    <name type="common">Sweet wormwood</name>
    <dbReference type="NCBI Taxonomy" id="35608"/>
    <lineage>
        <taxon>Eukaryota</taxon>
        <taxon>Viridiplantae</taxon>
        <taxon>Streptophyta</taxon>
        <taxon>Embryophyta</taxon>
        <taxon>Tracheophyta</taxon>
        <taxon>Spermatophyta</taxon>
        <taxon>Magnoliopsida</taxon>
        <taxon>eudicotyledons</taxon>
        <taxon>Gunneridae</taxon>
        <taxon>Pentapetalae</taxon>
        <taxon>asterids</taxon>
        <taxon>campanulids</taxon>
        <taxon>Asterales</taxon>
        <taxon>Asteraceae</taxon>
        <taxon>Asteroideae</taxon>
        <taxon>Anthemideae</taxon>
        <taxon>Artemisiinae</taxon>
        <taxon>Artemisia</taxon>
    </lineage>
</organism>
<dbReference type="STRING" id="35608.A0A2U1KFD2"/>
<dbReference type="OrthoDB" id="360390at2759"/>
<evidence type="ECO:0000259" key="1">
    <source>
        <dbReference type="Pfam" id="PF14655"/>
    </source>
</evidence>
<evidence type="ECO:0000313" key="2">
    <source>
        <dbReference type="EMBL" id="PWA35494.1"/>
    </source>
</evidence>
<reference evidence="2 3" key="1">
    <citation type="journal article" date="2018" name="Mol. Plant">
        <title>The genome of Artemisia annua provides insight into the evolution of Asteraceae family and artemisinin biosynthesis.</title>
        <authorList>
            <person name="Shen Q."/>
            <person name="Zhang L."/>
            <person name="Liao Z."/>
            <person name="Wang S."/>
            <person name="Yan T."/>
            <person name="Shi P."/>
            <person name="Liu M."/>
            <person name="Fu X."/>
            <person name="Pan Q."/>
            <person name="Wang Y."/>
            <person name="Lv Z."/>
            <person name="Lu X."/>
            <person name="Zhang F."/>
            <person name="Jiang W."/>
            <person name="Ma Y."/>
            <person name="Chen M."/>
            <person name="Hao X."/>
            <person name="Li L."/>
            <person name="Tang Y."/>
            <person name="Lv G."/>
            <person name="Zhou Y."/>
            <person name="Sun X."/>
            <person name="Brodelius P.E."/>
            <person name="Rose J.K.C."/>
            <person name="Tang K."/>
        </authorList>
    </citation>
    <scope>NUCLEOTIDE SEQUENCE [LARGE SCALE GENOMIC DNA]</scope>
    <source>
        <strain evidence="3">cv. Huhao1</strain>
        <tissue evidence="2">Leaf</tissue>
    </source>
</reference>
<gene>
    <name evidence="2" type="ORF">CTI12_AA608980</name>
</gene>
<name>A0A2U1KFD2_ARTAN</name>
<protein>
    <recommendedName>
        <fullName evidence="1">Rab3-GAP regulatory subunit N-terminal domain-containing protein</fullName>
    </recommendedName>
</protein>
<dbReference type="PANTHER" id="PTHR12472">
    <property type="entry name" value="RAB3-GAP REGULATORY DOMAIN"/>
    <property type="match status" value="1"/>
</dbReference>
<comment type="caution">
    <text evidence="2">The sequence shown here is derived from an EMBL/GenBank/DDBJ whole genome shotgun (WGS) entry which is preliminary data.</text>
</comment>